<name>W0E1P1_MARPU</name>
<keyword evidence="1" id="KW-1133">Transmembrane helix</keyword>
<sequence>MKEIVSVVVILSLMLLGLAFYFLPGLVARGRRHSKTEAIFVLNLLLGWTFLGWVGALVWAFTEHNHPDDSAAGQPSAASGG</sequence>
<evidence type="ECO:0000313" key="3">
    <source>
        <dbReference type="Proteomes" id="UP000005275"/>
    </source>
</evidence>
<dbReference type="EMBL" id="CP007031">
    <property type="protein sequence ID" value="AHF03433.1"/>
    <property type="molecule type" value="Genomic_DNA"/>
</dbReference>
<protein>
    <submittedName>
        <fullName evidence="2">Iduronate sulfatase</fullName>
    </submittedName>
</protein>
<accession>W0E1P1</accession>
<keyword evidence="1" id="KW-0472">Membrane</keyword>
<keyword evidence="3" id="KW-1185">Reference proteome</keyword>
<dbReference type="Proteomes" id="UP000005275">
    <property type="component" value="Chromosome"/>
</dbReference>
<dbReference type="eggNOG" id="ENOG5033BAP">
    <property type="taxonomic scope" value="Bacteria"/>
</dbReference>
<keyword evidence="1" id="KW-0812">Transmembrane</keyword>
<dbReference type="HOGENOM" id="CLU_2569794_0_0_6"/>
<evidence type="ECO:0000313" key="2">
    <source>
        <dbReference type="EMBL" id="AHF03433.1"/>
    </source>
</evidence>
<evidence type="ECO:0000256" key="1">
    <source>
        <dbReference type="SAM" id="Phobius"/>
    </source>
</evidence>
<dbReference type="AlphaFoldDB" id="W0E1P1"/>
<dbReference type="STRING" id="765910.MARPU_05735"/>
<proteinExistence type="predicted"/>
<gene>
    <name evidence="2" type="ORF">MARPU_05735</name>
</gene>
<feature type="transmembrane region" description="Helical" evidence="1">
    <location>
        <begin position="6"/>
        <end position="27"/>
    </location>
</feature>
<dbReference type="InterPro" id="IPR016410">
    <property type="entry name" value="Phage_imm"/>
</dbReference>
<feature type="transmembrane region" description="Helical" evidence="1">
    <location>
        <begin position="39"/>
        <end position="61"/>
    </location>
</feature>
<reference evidence="2 3" key="1">
    <citation type="submission" date="2013-12" db="EMBL/GenBank/DDBJ databases">
        <authorList>
            <consortium name="DOE Joint Genome Institute"/>
            <person name="Bryant D.A."/>
            <person name="Huntemann M."/>
            <person name="Han J."/>
            <person name="Chen A."/>
            <person name="Kyrpides N."/>
            <person name="Mavromatis K."/>
            <person name="Markowitz V."/>
            <person name="Palaniappan K."/>
            <person name="Ivanova N."/>
            <person name="Schaumberg A."/>
            <person name="Pati A."/>
            <person name="Liolios K."/>
            <person name="Nordberg H.P."/>
            <person name="Cantor M.N."/>
            <person name="Hua S.X."/>
            <person name="Woyke T."/>
        </authorList>
    </citation>
    <scope>NUCLEOTIDE SEQUENCE [LARGE SCALE GENOMIC DNA]</scope>
    <source>
        <strain evidence="2 3">984</strain>
    </source>
</reference>
<organism evidence="2 3">
    <name type="scientific">Marichromatium purpuratum 984</name>
    <dbReference type="NCBI Taxonomy" id="765910"/>
    <lineage>
        <taxon>Bacteria</taxon>
        <taxon>Pseudomonadati</taxon>
        <taxon>Pseudomonadota</taxon>
        <taxon>Gammaproteobacteria</taxon>
        <taxon>Chromatiales</taxon>
        <taxon>Chromatiaceae</taxon>
        <taxon>Marichromatium</taxon>
    </lineage>
</organism>
<dbReference type="KEGG" id="mpur:MARPU_05735"/>
<dbReference type="Pfam" id="PF14373">
    <property type="entry name" value="Imm_superinfect"/>
    <property type="match status" value="1"/>
</dbReference>